<evidence type="ECO:0000256" key="1">
    <source>
        <dbReference type="SAM" id="MobiDB-lite"/>
    </source>
</evidence>
<feature type="region of interest" description="Disordered" evidence="1">
    <location>
        <begin position="29"/>
        <end position="50"/>
    </location>
</feature>
<evidence type="ECO:0000313" key="4">
    <source>
        <dbReference type="Proteomes" id="UP001140513"/>
    </source>
</evidence>
<dbReference type="GeneID" id="80904980"/>
<dbReference type="EMBL" id="JAPEUX010000001">
    <property type="protein sequence ID" value="KAJ4360882.1"/>
    <property type="molecule type" value="Genomic_DNA"/>
</dbReference>
<name>A0A9W8XYR0_9PLEO</name>
<feature type="region of interest" description="Disordered" evidence="1">
    <location>
        <begin position="188"/>
        <end position="215"/>
    </location>
</feature>
<dbReference type="AlphaFoldDB" id="A0A9W8XYR0"/>
<dbReference type="RefSeq" id="XP_056077084.1">
    <property type="nucleotide sequence ID" value="XM_056210262.1"/>
</dbReference>
<feature type="compositionally biased region" description="Low complexity" evidence="1">
    <location>
        <begin position="188"/>
        <end position="212"/>
    </location>
</feature>
<comment type="caution">
    <text evidence="3">The sequence shown here is derived from an EMBL/GenBank/DDBJ whole genome shotgun (WGS) entry which is preliminary data.</text>
</comment>
<keyword evidence="4" id="KW-1185">Reference proteome</keyword>
<protein>
    <submittedName>
        <fullName evidence="3">Uncharacterized protein</fullName>
    </submittedName>
</protein>
<feature type="chain" id="PRO_5040817538" evidence="2">
    <location>
        <begin position="18"/>
        <end position="244"/>
    </location>
</feature>
<dbReference type="OrthoDB" id="5243723at2759"/>
<organism evidence="3 4">
    <name type="scientific">Didymosphaeria variabile</name>
    <dbReference type="NCBI Taxonomy" id="1932322"/>
    <lineage>
        <taxon>Eukaryota</taxon>
        <taxon>Fungi</taxon>
        <taxon>Dikarya</taxon>
        <taxon>Ascomycota</taxon>
        <taxon>Pezizomycotina</taxon>
        <taxon>Dothideomycetes</taxon>
        <taxon>Pleosporomycetidae</taxon>
        <taxon>Pleosporales</taxon>
        <taxon>Massarineae</taxon>
        <taxon>Didymosphaeriaceae</taxon>
        <taxon>Didymosphaeria</taxon>
    </lineage>
</organism>
<accession>A0A9W8XYR0</accession>
<reference evidence="3" key="1">
    <citation type="submission" date="2022-10" db="EMBL/GenBank/DDBJ databases">
        <title>Tapping the CABI collections for fungal endophytes: first genome assemblies for Collariella, Neodidymelliopsis, Ascochyta clinopodiicola, Didymella pomorum, Didymosphaeria variabile, Neocosmospora piperis and Neocucurbitaria cava.</title>
        <authorList>
            <person name="Hill R."/>
        </authorList>
    </citation>
    <scope>NUCLEOTIDE SEQUENCE</scope>
    <source>
        <strain evidence="3">IMI 356815</strain>
    </source>
</reference>
<feature type="signal peptide" evidence="2">
    <location>
        <begin position="1"/>
        <end position="17"/>
    </location>
</feature>
<feature type="compositionally biased region" description="Low complexity" evidence="1">
    <location>
        <begin position="41"/>
        <end position="50"/>
    </location>
</feature>
<evidence type="ECO:0000256" key="2">
    <source>
        <dbReference type="SAM" id="SignalP"/>
    </source>
</evidence>
<dbReference type="Proteomes" id="UP001140513">
    <property type="component" value="Unassembled WGS sequence"/>
</dbReference>
<proteinExistence type="predicted"/>
<evidence type="ECO:0000313" key="3">
    <source>
        <dbReference type="EMBL" id="KAJ4360882.1"/>
    </source>
</evidence>
<keyword evidence="2" id="KW-0732">Signal</keyword>
<gene>
    <name evidence="3" type="ORF">N0V89_001450</name>
</gene>
<sequence length="244" mass="25942">MRFLITLLFAFVATAAAFPEFHFLEARKNGNGTKSEGGKKNGTSKGNSVNKQCKQMMKMVKITELAANQTKLDALVSKGKLNETEIQVIKDKAANATTTLKTLQANSTLVDECNVIAANKMVKSECKAMKKLAKTAALATNQTAMDAFVAKKKLNDTQVTKFKDQITKAQTKLQELMSNTTLTDLCASQKSQKGSDDSGSSTTGAAAESSSTPEQATGAASSLTLQTVPYVFVPALAGLFAILL</sequence>